<dbReference type="AlphaFoldDB" id="A0A8K0A5G2"/>
<keyword evidence="2" id="KW-1185">Reference proteome</keyword>
<accession>A0A8K0A5G2</accession>
<dbReference type="EMBL" id="OV696691">
    <property type="protein sequence ID" value="CAH1268475.1"/>
    <property type="molecule type" value="Genomic_DNA"/>
</dbReference>
<evidence type="ECO:0000313" key="1">
    <source>
        <dbReference type="EMBL" id="CAH1268475.1"/>
    </source>
</evidence>
<name>A0A8K0A5G2_BRALA</name>
<evidence type="ECO:0000313" key="2">
    <source>
        <dbReference type="Proteomes" id="UP000838412"/>
    </source>
</evidence>
<dbReference type="OrthoDB" id="10666447at2759"/>
<protein>
    <submittedName>
        <fullName evidence="1">Hypp3881 protein</fullName>
    </submittedName>
</protein>
<sequence length="300" mass="34928">MMDLISDLQSARIPGLGYIPGVSSWAIQYHVPGILFAVMLVRPREFQEDYDQLLQARQELERHELTSDIEVLLMHIPKNAVPPSVEPNCCRPYPDHLWDKASEETVDGKSVMAWLSAMMEGSICKPEPERDKSFTKDVTLDCVNESEILVVIKLERRNEACTWKFQKIETPGQMDRKMEDRRQMYRKIEACRQMHLEEYVQQQASLLQNQMTLLLLFLVLYRVPLSNLKKEGNVCVDAQITCTWLCLKYCLLQNLLLMLMLFLVLNRSNLRDILRYHNTNVLIVDLLTYSKQINGFTESL</sequence>
<reference evidence="1" key="1">
    <citation type="submission" date="2022-01" db="EMBL/GenBank/DDBJ databases">
        <authorList>
            <person name="Braso-Vives M."/>
        </authorList>
    </citation>
    <scope>NUCLEOTIDE SEQUENCE</scope>
</reference>
<proteinExistence type="predicted"/>
<dbReference type="Proteomes" id="UP000838412">
    <property type="component" value="Chromosome 6"/>
</dbReference>
<organism evidence="1 2">
    <name type="scientific">Branchiostoma lanceolatum</name>
    <name type="common">Common lancelet</name>
    <name type="synonym">Amphioxus lanceolatum</name>
    <dbReference type="NCBI Taxonomy" id="7740"/>
    <lineage>
        <taxon>Eukaryota</taxon>
        <taxon>Metazoa</taxon>
        <taxon>Chordata</taxon>
        <taxon>Cephalochordata</taxon>
        <taxon>Leptocardii</taxon>
        <taxon>Amphioxiformes</taxon>
        <taxon>Branchiostomatidae</taxon>
        <taxon>Branchiostoma</taxon>
    </lineage>
</organism>
<gene>
    <name evidence="1" type="primary">Hypp3881</name>
    <name evidence="1" type="ORF">BLAG_LOCUS21399</name>
</gene>